<dbReference type="PANTHER" id="PTHR33055">
    <property type="entry name" value="TRANSPOSASE FOR INSERTION SEQUENCE ELEMENT IS1111A"/>
    <property type="match status" value="1"/>
</dbReference>
<dbReference type="NCBIfam" id="NF033542">
    <property type="entry name" value="transpos_IS110"/>
    <property type="match status" value="1"/>
</dbReference>
<gene>
    <name evidence="3" type="ORF">VLY81_03530</name>
</gene>
<accession>A0ABZ1BR08</accession>
<organism evidence="3 4">
    <name type="scientific">Geochorda subterranea</name>
    <dbReference type="NCBI Taxonomy" id="3109564"/>
    <lineage>
        <taxon>Bacteria</taxon>
        <taxon>Bacillati</taxon>
        <taxon>Bacillota</taxon>
        <taxon>Limnochordia</taxon>
        <taxon>Limnochordales</taxon>
        <taxon>Geochordaceae</taxon>
        <taxon>Geochorda</taxon>
    </lineage>
</organism>
<dbReference type="Pfam" id="PF02371">
    <property type="entry name" value="Transposase_20"/>
    <property type="match status" value="1"/>
</dbReference>
<dbReference type="InterPro" id="IPR003346">
    <property type="entry name" value="Transposase_20"/>
</dbReference>
<dbReference type="PANTHER" id="PTHR33055:SF13">
    <property type="entry name" value="TRANSPOSASE"/>
    <property type="match status" value="1"/>
</dbReference>
<reference evidence="4" key="1">
    <citation type="submission" date="2023-12" db="EMBL/GenBank/DDBJ databases">
        <title>Novel isolates from deep terrestrial aquifers shed light on the physiology and ecology of the class Limnochordia.</title>
        <authorList>
            <person name="Karnachuk O.V."/>
            <person name="Lukina A.P."/>
            <person name="Avakyan M.R."/>
            <person name="Kadnikov V."/>
            <person name="Begmatov S."/>
            <person name="Beletsky A.V."/>
            <person name="Mardanov A.V."/>
            <person name="Ravin N.V."/>
        </authorList>
    </citation>
    <scope>NUCLEOTIDE SEQUENCE [LARGE SCALE GENOMIC DNA]</scope>
    <source>
        <strain evidence="4">LN</strain>
    </source>
</reference>
<protein>
    <submittedName>
        <fullName evidence="3">IS110 family transposase</fullName>
    </submittedName>
</protein>
<dbReference type="InterPro" id="IPR047650">
    <property type="entry name" value="Transpos_IS110"/>
</dbReference>
<evidence type="ECO:0000256" key="1">
    <source>
        <dbReference type="SAM" id="Phobius"/>
    </source>
</evidence>
<dbReference type="RefSeq" id="WP_324669647.1">
    <property type="nucleotide sequence ID" value="NZ_CP141614.1"/>
</dbReference>
<feature type="domain" description="Transposase IS116/IS110/IS902 C-terminal" evidence="2">
    <location>
        <begin position="88"/>
        <end position="173"/>
    </location>
</feature>
<evidence type="ECO:0000313" key="4">
    <source>
        <dbReference type="Proteomes" id="UP001333102"/>
    </source>
</evidence>
<feature type="transmembrane region" description="Helical" evidence="1">
    <location>
        <begin position="89"/>
        <end position="108"/>
    </location>
</feature>
<name>A0ABZ1BR08_9FIRM</name>
<dbReference type="EMBL" id="CP141614">
    <property type="protein sequence ID" value="WRP15251.1"/>
    <property type="molecule type" value="Genomic_DNA"/>
</dbReference>
<evidence type="ECO:0000313" key="3">
    <source>
        <dbReference type="EMBL" id="WRP15251.1"/>
    </source>
</evidence>
<keyword evidence="4" id="KW-1185">Reference proteome</keyword>
<proteinExistence type="predicted"/>
<keyword evidence="1" id="KW-0812">Transmembrane</keyword>
<evidence type="ECO:0000259" key="2">
    <source>
        <dbReference type="Pfam" id="PF02371"/>
    </source>
</evidence>
<dbReference type="Proteomes" id="UP001333102">
    <property type="component" value="Chromosome"/>
</dbReference>
<keyword evidence="1" id="KW-1133">Transmembrane helix</keyword>
<keyword evidence="1" id="KW-0472">Membrane</keyword>
<sequence>MNLRRRLVEQRARWKNQIRSLLQRSGYRAPHNLWQARRHLKALWELDLCSADRVALAVALEQLRSTNTHLRALEREIGHRVKDCPPVRLLLSLGGFNVIAAATYYAYIGDPFRFSTDKHVASYTGLVPRVYQSGTTDRRRSITKEGPAVLRWALVEAASSVARHGPPALRAFHERLRAKKDHQVAVVALAAKLARIAWAMWRTGRLFTGIRAELYTAKLSLLDGHAAPYPTAYVLRWLGERVDQIVDRSPYAIKQTRKGAQLKAAA</sequence>